<keyword evidence="2" id="KW-1003">Cell membrane</keyword>
<proteinExistence type="predicted"/>
<keyword evidence="4" id="KW-0808">Transferase</keyword>
<feature type="transmembrane region" description="Helical" evidence="8">
    <location>
        <begin position="238"/>
        <end position="257"/>
    </location>
</feature>
<dbReference type="GO" id="GO:0005886">
    <property type="term" value="C:plasma membrane"/>
    <property type="evidence" value="ECO:0007669"/>
    <property type="project" value="UniProtKB-SubCell"/>
</dbReference>
<comment type="subcellular location">
    <subcellularLocation>
        <location evidence="1">Cell membrane</location>
        <topology evidence="1">Multi-pass membrane protein</topology>
    </subcellularLocation>
</comment>
<keyword evidence="6 8" id="KW-1133">Transmembrane helix</keyword>
<evidence type="ECO:0000256" key="4">
    <source>
        <dbReference type="ARBA" id="ARBA00022679"/>
    </source>
</evidence>
<dbReference type="GO" id="GO:0009103">
    <property type="term" value="P:lipopolysaccharide biosynthetic process"/>
    <property type="evidence" value="ECO:0007669"/>
    <property type="project" value="UniProtKB-ARBA"/>
</dbReference>
<name>A0A9D1NZJ5_9FIRM</name>
<reference evidence="9" key="1">
    <citation type="submission" date="2020-10" db="EMBL/GenBank/DDBJ databases">
        <authorList>
            <person name="Gilroy R."/>
        </authorList>
    </citation>
    <scope>NUCLEOTIDE SEQUENCE</scope>
    <source>
        <strain evidence="9">ChiBcec6-7307</strain>
    </source>
</reference>
<organism evidence="9 10">
    <name type="scientific">Candidatus Merdiplasma excrementigallinarum</name>
    <dbReference type="NCBI Taxonomy" id="2840864"/>
    <lineage>
        <taxon>Bacteria</taxon>
        <taxon>Bacillati</taxon>
        <taxon>Bacillota</taxon>
        <taxon>Clostridia</taxon>
        <taxon>Lachnospirales</taxon>
        <taxon>Lachnospiraceae</taxon>
        <taxon>Lachnospiraceae incertae sedis</taxon>
        <taxon>Candidatus Merdiplasma</taxon>
    </lineage>
</organism>
<feature type="transmembrane region" description="Helical" evidence="8">
    <location>
        <begin position="140"/>
        <end position="159"/>
    </location>
</feature>
<evidence type="ECO:0000256" key="3">
    <source>
        <dbReference type="ARBA" id="ARBA00022676"/>
    </source>
</evidence>
<comment type="caution">
    <text evidence="9">The sequence shown here is derived from an EMBL/GenBank/DDBJ whole genome shotgun (WGS) entry which is preliminary data.</text>
</comment>
<keyword evidence="3" id="KW-0328">Glycosyltransferase</keyword>
<evidence type="ECO:0000256" key="1">
    <source>
        <dbReference type="ARBA" id="ARBA00004651"/>
    </source>
</evidence>
<evidence type="ECO:0000313" key="9">
    <source>
        <dbReference type="EMBL" id="HIV23135.1"/>
    </source>
</evidence>
<accession>A0A9D1NZJ5</accession>
<gene>
    <name evidence="9" type="ORF">IAC80_04260</name>
</gene>
<feature type="transmembrane region" description="Helical" evidence="8">
    <location>
        <begin position="338"/>
        <end position="356"/>
    </location>
</feature>
<feature type="transmembrane region" description="Helical" evidence="8">
    <location>
        <begin position="459"/>
        <end position="481"/>
    </location>
</feature>
<feature type="transmembrane region" description="Helical" evidence="8">
    <location>
        <begin position="203"/>
        <end position="226"/>
    </location>
</feature>
<dbReference type="InterPro" id="IPR050297">
    <property type="entry name" value="LipidA_mod_glycosyltrf_83"/>
</dbReference>
<feature type="transmembrane region" description="Helical" evidence="8">
    <location>
        <begin position="21"/>
        <end position="40"/>
    </location>
</feature>
<feature type="transmembrane region" description="Helical" evidence="8">
    <location>
        <begin position="108"/>
        <end position="128"/>
    </location>
</feature>
<evidence type="ECO:0000256" key="6">
    <source>
        <dbReference type="ARBA" id="ARBA00022989"/>
    </source>
</evidence>
<evidence type="ECO:0008006" key="11">
    <source>
        <dbReference type="Google" id="ProtNLM"/>
    </source>
</evidence>
<evidence type="ECO:0000256" key="7">
    <source>
        <dbReference type="ARBA" id="ARBA00023136"/>
    </source>
</evidence>
<protein>
    <recommendedName>
        <fullName evidence="11">Glycosyltransferase RgtA/B/C/D-like domain-containing protein</fullName>
    </recommendedName>
</protein>
<keyword evidence="5 8" id="KW-0812">Transmembrane</keyword>
<evidence type="ECO:0000256" key="2">
    <source>
        <dbReference type="ARBA" id="ARBA00022475"/>
    </source>
</evidence>
<dbReference type="AlphaFoldDB" id="A0A9D1NZJ5"/>
<feature type="transmembrane region" description="Helical" evidence="8">
    <location>
        <begin position="76"/>
        <end position="96"/>
    </location>
</feature>
<feature type="transmembrane region" description="Helical" evidence="8">
    <location>
        <begin position="427"/>
        <end position="447"/>
    </location>
</feature>
<dbReference type="EMBL" id="DVOS01000039">
    <property type="protein sequence ID" value="HIV23135.1"/>
    <property type="molecule type" value="Genomic_DNA"/>
</dbReference>
<feature type="transmembrane region" description="Helical" evidence="8">
    <location>
        <begin position="166"/>
        <end position="183"/>
    </location>
</feature>
<dbReference type="Proteomes" id="UP000886889">
    <property type="component" value="Unassembled WGS sequence"/>
</dbReference>
<evidence type="ECO:0000256" key="5">
    <source>
        <dbReference type="ARBA" id="ARBA00022692"/>
    </source>
</evidence>
<dbReference type="PANTHER" id="PTHR33908:SF11">
    <property type="entry name" value="MEMBRANE PROTEIN"/>
    <property type="match status" value="1"/>
</dbReference>
<evidence type="ECO:0000256" key="8">
    <source>
        <dbReference type="SAM" id="Phobius"/>
    </source>
</evidence>
<reference evidence="9" key="2">
    <citation type="journal article" date="2021" name="PeerJ">
        <title>Extensive microbial diversity within the chicken gut microbiome revealed by metagenomics and culture.</title>
        <authorList>
            <person name="Gilroy R."/>
            <person name="Ravi A."/>
            <person name="Getino M."/>
            <person name="Pursley I."/>
            <person name="Horton D.L."/>
            <person name="Alikhan N.F."/>
            <person name="Baker D."/>
            <person name="Gharbi K."/>
            <person name="Hall N."/>
            <person name="Watson M."/>
            <person name="Adriaenssens E.M."/>
            <person name="Foster-Nyarko E."/>
            <person name="Jarju S."/>
            <person name="Secka A."/>
            <person name="Antonio M."/>
            <person name="Oren A."/>
            <person name="Chaudhuri R.R."/>
            <person name="La Ragione R."/>
            <person name="Hildebrand F."/>
            <person name="Pallen M.J."/>
        </authorList>
    </citation>
    <scope>NUCLEOTIDE SEQUENCE</scope>
    <source>
        <strain evidence="9">ChiBcec6-7307</strain>
    </source>
</reference>
<evidence type="ECO:0000313" key="10">
    <source>
        <dbReference type="Proteomes" id="UP000886889"/>
    </source>
</evidence>
<feature type="transmembrane region" description="Helical" evidence="8">
    <location>
        <begin position="396"/>
        <end position="415"/>
    </location>
</feature>
<keyword evidence="7 8" id="KW-0472">Membrane</keyword>
<dbReference type="PANTHER" id="PTHR33908">
    <property type="entry name" value="MANNOSYLTRANSFERASE YKCB-RELATED"/>
    <property type="match status" value="1"/>
</dbReference>
<sequence>MKNVFRKRTERKKKPWDGERKFQAAFMGLMFVFLFAWAVVQPFNFSPDEEMRYKVVSYIFRHNAIPHGGDPEVLDASWGISYAFYPVLSYLVSYIFMKLVSIFTMDSFALVVAARMAEVAFGMGTAYFTMKIGRKLFKGAYQKMFLFLTMLLPGAFVLFTYINCDSLALLATSMMIYSWLLGLEDGWSYKTCVLTAVGVSACALAYYNAYGSILATVVVFVLSFLFCGEKKWQIKKMFQRGLFITAIVAVLAGWWFARSYVLYDGDILGLDITTEYAEKYASEARKPSNGYTFQQNPNVNVFDMMMYQPVNHAHNWIMMVYYSFIGSFGYMTIWPPEWIGKLFMMVFLVGIIGVVTRLRQLFAVRSIAFVEKKQVEGTRLRVKYTYRRRSWSKEAVFHWGLVIALVLPNLLNIYNSYVNDYQPQGRYSMPMIIPFMYFITKGYSFLFERVRGGERIGRIICGVVCAGMTVFLLYCYFWLVLPACLD</sequence>
<dbReference type="GO" id="GO:0016763">
    <property type="term" value="F:pentosyltransferase activity"/>
    <property type="evidence" value="ECO:0007669"/>
    <property type="project" value="TreeGrafter"/>
</dbReference>